<dbReference type="GO" id="GO:0005737">
    <property type="term" value="C:cytoplasm"/>
    <property type="evidence" value="ECO:0007669"/>
    <property type="project" value="TreeGrafter"/>
</dbReference>
<accession>A0A1A8KQZ0</accession>
<feature type="region of interest" description="Disordered" evidence="3">
    <location>
        <begin position="567"/>
        <end position="605"/>
    </location>
</feature>
<dbReference type="GO" id="GO:0051056">
    <property type="term" value="P:regulation of small GTPase mediated signal transduction"/>
    <property type="evidence" value="ECO:0007669"/>
    <property type="project" value="InterPro"/>
</dbReference>
<evidence type="ECO:0000256" key="2">
    <source>
        <dbReference type="ARBA" id="ARBA00057316"/>
    </source>
</evidence>
<dbReference type="InterPro" id="IPR000331">
    <property type="entry name" value="Rap/Ran_GAP_dom"/>
</dbReference>
<feature type="compositionally biased region" description="Acidic residues" evidence="3">
    <location>
        <begin position="526"/>
        <end position="538"/>
    </location>
</feature>
<evidence type="ECO:0000256" key="3">
    <source>
        <dbReference type="SAM" id="MobiDB-lite"/>
    </source>
</evidence>
<dbReference type="InterPro" id="IPR035974">
    <property type="entry name" value="Rap/Ran-GAP_sf"/>
</dbReference>
<reference evidence="5" key="2">
    <citation type="submission" date="2016-06" db="EMBL/GenBank/DDBJ databases">
        <title>The genome of a short-lived fish provides insights into sex chromosome evolution and the genetic control of aging.</title>
        <authorList>
            <person name="Reichwald K."/>
            <person name="Felder M."/>
            <person name="Petzold A."/>
            <person name="Koch P."/>
            <person name="Groth M."/>
            <person name="Platzer M."/>
        </authorList>
    </citation>
    <scope>NUCLEOTIDE SEQUENCE</scope>
    <source>
        <tissue evidence="5">Brain</tissue>
    </source>
</reference>
<feature type="compositionally biased region" description="Basic and acidic residues" evidence="3">
    <location>
        <begin position="580"/>
        <end position="598"/>
    </location>
</feature>
<comment type="function">
    <text evidence="2">GTPase activator for the nuclear Ras-related regulatory protein RAP-1A (KREV-1), converting it to the putatively inactive GDP-bound state.</text>
</comment>
<dbReference type="PROSITE" id="PS50085">
    <property type="entry name" value="RAPGAP"/>
    <property type="match status" value="1"/>
</dbReference>
<sequence>MDEQRCNFPPPLKTEEDYIPYPSVHEVLGRTRPFPLILLPQFGGYWIEGTNHELGGTELPRPPSPNTRTKLECNTTATLFRKHFLGKEHFNYYSVDTNLGHLVFSIKYDVIGDQEHLRLMLRTRLKTYHDVLPISCLTEFPNVVQMAKLVCEDVLVDRFYPVLYPKASRLIVTFDEHVISNNFKFGVIYQKYGQTSEEELFGNSEESPAFVEFLEFLGEKIELHNFKGFRGGLDVTHGQTGAESVYCNYRNKEVMFHVSTKLPYTEGDTQQLQRKRHIGNDIVAIVFQEESTPFVPDMIASNFLHAYIVVQVINPCSDNILYKVSVTARDDVPFFGPALPNPAVFKKGCEFHEFLFTKLINAEYACYKADKFSKLEERTRSALLETLYEELHVKSQAIMGVGGEEDKLENGSAAGGGFFESFKSLIIPGKSPTRKKSGPFSSRRSSAIGIENIQEVQEKSSRDPSPNTQKTPDSGHVSQDPKSDNSDQSSPEVLTTAKNSRTPSIPEGHSLSRSSSNASSFASVVEENETETAEDYDTGMESLSSAGTPHKRDSLTYSNWLEDSISCTSSYSRGSSPGPEKPDRGKSSDIRIKLERSHSHQSSNC</sequence>
<reference evidence="5" key="1">
    <citation type="submission" date="2016-05" db="EMBL/GenBank/DDBJ databases">
        <authorList>
            <person name="Lavstsen T."/>
            <person name="Jespersen J.S."/>
        </authorList>
    </citation>
    <scope>NUCLEOTIDE SEQUENCE</scope>
    <source>
        <tissue evidence="5">Brain</tissue>
    </source>
</reference>
<name>A0A1A8KQZ0_NOTKU</name>
<evidence type="ECO:0000259" key="4">
    <source>
        <dbReference type="PROSITE" id="PS50085"/>
    </source>
</evidence>
<feature type="region of interest" description="Disordered" evidence="3">
    <location>
        <begin position="429"/>
        <end position="554"/>
    </location>
</feature>
<protein>
    <submittedName>
        <fullName evidence="5">RAP1 GTPase activating protein</fullName>
    </submittedName>
</protein>
<dbReference type="PANTHER" id="PTHR15711">
    <property type="entry name" value="RAP GTPASE-ACTIVATING PROTEIN"/>
    <property type="match status" value="1"/>
</dbReference>
<dbReference type="SUPFAM" id="SSF111347">
    <property type="entry name" value="Rap/Ran-GAP"/>
    <property type="match status" value="1"/>
</dbReference>
<keyword evidence="1" id="KW-0343">GTPase activation</keyword>
<dbReference type="FunFam" id="3.40.50.11210:FF:000003">
    <property type="entry name" value="RAP1 GTPase activating protein 2"/>
    <property type="match status" value="1"/>
</dbReference>
<feature type="compositionally biased region" description="Polar residues" evidence="3">
    <location>
        <begin position="463"/>
        <end position="472"/>
    </location>
</feature>
<gene>
    <name evidence="5" type="primary">RAP1GAP</name>
</gene>
<feature type="compositionally biased region" description="Low complexity" evidence="3">
    <location>
        <begin position="511"/>
        <end position="523"/>
    </location>
</feature>
<dbReference type="Pfam" id="PF21022">
    <property type="entry name" value="Rap-GAP_dimer"/>
    <property type="match status" value="1"/>
</dbReference>
<evidence type="ECO:0000256" key="1">
    <source>
        <dbReference type="ARBA" id="ARBA00022468"/>
    </source>
</evidence>
<dbReference type="Gene3D" id="3.40.50.11210">
    <property type="entry name" value="Rap/Ran-GAP"/>
    <property type="match status" value="1"/>
</dbReference>
<dbReference type="Gene3D" id="6.10.140.210">
    <property type="match status" value="1"/>
</dbReference>
<dbReference type="Pfam" id="PF02145">
    <property type="entry name" value="Rap_GAP"/>
    <property type="match status" value="1"/>
</dbReference>
<organism evidence="5">
    <name type="scientific">Nothobranchius kuhntae</name>
    <name type="common">Beira killifish</name>
    <dbReference type="NCBI Taxonomy" id="321403"/>
    <lineage>
        <taxon>Eukaryota</taxon>
        <taxon>Metazoa</taxon>
        <taxon>Chordata</taxon>
        <taxon>Craniata</taxon>
        <taxon>Vertebrata</taxon>
        <taxon>Euteleostomi</taxon>
        <taxon>Actinopterygii</taxon>
        <taxon>Neopterygii</taxon>
        <taxon>Teleostei</taxon>
        <taxon>Neoteleostei</taxon>
        <taxon>Acanthomorphata</taxon>
        <taxon>Ovalentaria</taxon>
        <taxon>Atherinomorphae</taxon>
        <taxon>Cyprinodontiformes</taxon>
        <taxon>Nothobranchiidae</taxon>
        <taxon>Nothobranchius</taxon>
    </lineage>
</organism>
<feature type="compositionally biased region" description="Polar residues" evidence="3">
    <location>
        <begin position="486"/>
        <end position="503"/>
    </location>
</feature>
<dbReference type="PANTHER" id="PTHR15711:SF3">
    <property type="entry name" value="RAP1 GTPASE-ACTIVATING PROTEIN 1"/>
    <property type="match status" value="1"/>
</dbReference>
<dbReference type="GO" id="GO:0005096">
    <property type="term" value="F:GTPase activator activity"/>
    <property type="evidence" value="ECO:0007669"/>
    <property type="project" value="UniProtKB-KW"/>
</dbReference>
<dbReference type="AlphaFoldDB" id="A0A1A8KQZ0"/>
<evidence type="ECO:0000313" key="5">
    <source>
        <dbReference type="EMBL" id="SBR34802.1"/>
    </source>
</evidence>
<feature type="domain" description="Rap-GAP" evidence="4">
    <location>
        <begin position="171"/>
        <end position="387"/>
    </location>
</feature>
<dbReference type="InterPro" id="IPR050989">
    <property type="entry name" value="Rap1_Ran_GAP"/>
</dbReference>
<dbReference type="EMBL" id="HAEE01014752">
    <property type="protein sequence ID" value="SBR34802.1"/>
    <property type="molecule type" value="Transcribed_RNA"/>
</dbReference>
<proteinExistence type="predicted"/>